<organism evidence="1 2">
    <name type="scientific">Nonomuraea polychroma</name>
    <dbReference type="NCBI Taxonomy" id="46176"/>
    <lineage>
        <taxon>Bacteria</taxon>
        <taxon>Bacillati</taxon>
        <taxon>Actinomycetota</taxon>
        <taxon>Actinomycetes</taxon>
        <taxon>Streptosporangiales</taxon>
        <taxon>Streptosporangiaceae</taxon>
        <taxon>Nonomuraea</taxon>
    </lineage>
</organism>
<dbReference type="Proteomes" id="UP000284824">
    <property type="component" value="Unassembled WGS sequence"/>
</dbReference>
<proteinExistence type="predicted"/>
<dbReference type="RefSeq" id="WP_164903665.1">
    <property type="nucleotide sequence ID" value="NZ_SAUN01000001.1"/>
</dbReference>
<comment type="caution">
    <text evidence="1">The sequence shown here is derived from an EMBL/GenBank/DDBJ whole genome shotgun (WGS) entry which is preliminary data.</text>
</comment>
<protein>
    <submittedName>
        <fullName evidence="1">Uncharacterized protein</fullName>
    </submittedName>
</protein>
<accession>A0A438M5M1</accession>
<reference evidence="1 2" key="1">
    <citation type="submission" date="2019-01" db="EMBL/GenBank/DDBJ databases">
        <title>Sequencing the genomes of 1000 actinobacteria strains.</title>
        <authorList>
            <person name="Klenk H.-P."/>
        </authorList>
    </citation>
    <scope>NUCLEOTIDE SEQUENCE [LARGE SCALE GENOMIC DNA]</scope>
    <source>
        <strain evidence="1 2">DSM 43925</strain>
    </source>
</reference>
<dbReference type="AlphaFoldDB" id="A0A438M5M1"/>
<gene>
    <name evidence="1" type="ORF">EDD27_3614</name>
</gene>
<evidence type="ECO:0000313" key="1">
    <source>
        <dbReference type="EMBL" id="RVX41144.1"/>
    </source>
</evidence>
<sequence>MNRIRAELRAAAQVLVEIFTPQIWVRWWSPSIRIDSSGADERVAAVRAGTRKAGR</sequence>
<dbReference type="EMBL" id="SAUN01000001">
    <property type="protein sequence ID" value="RVX41144.1"/>
    <property type="molecule type" value="Genomic_DNA"/>
</dbReference>
<keyword evidence="2" id="KW-1185">Reference proteome</keyword>
<evidence type="ECO:0000313" key="2">
    <source>
        <dbReference type="Proteomes" id="UP000284824"/>
    </source>
</evidence>
<name>A0A438M5M1_9ACTN</name>